<dbReference type="GO" id="GO:0016874">
    <property type="term" value="F:ligase activity"/>
    <property type="evidence" value="ECO:0007669"/>
    <property type="project" value="UniProtKB-KW"/>
</dbReference>
<sequence>MSSALRRLTSLAAHFSPSSSSSSSPTPQPYEHKHNIHQLSPTVFLPRAAAIEPEACAIYHVTANKAILRRSYAEAADRARGLAYYLRKHGHARVGILAPNTPAFLEAIYGVGAAGAVNVAINYRLKEDDISYIFDHAEVDSIIVDAEFEHLLGGFAKSHPGVKLIVDTDTDADEGPFDRAVLEGLEFDKETGGRGWDGLETETAREEEMMALSYTSGTTARPKGVVYTHRGAYLAALGNIVESGLNSHNSKADRCHYLWTLPMFHAMGWTFPWAVTAVRGTHYCLRKIDYPEIWRLLKDEAISHFNAAPTVNILLCADPNAERLPEPVRVTVAASPPTAHLFETMEGLNLAPVHVYGLTETYGPITKGYFKPSWRDLEVKEKFGRMARQGHGSVMSLPVRVVKTSEDDPDEPSGDLIEVKRDGKEIGEIIFTGNLCAKEYYKNPDATRKLFLGGAMHSGDLAVWHPDGAIQILDRAKDIIISGGENISSLALESLLVTHPDILEAACVAVKDEKWGETPKAFITLKSGREGQLSGEEVIEWAKNKSGISRFMVPREVEVLPELPKTSTGKLRKNILRDWAKGGKREIPAS</sequence>
<dbReference type="Gene3D" id="3.30.300.30">
    <property type="match status" value="1"/>
</dbReference>
<dbReference type="EMBL" id="JAAQHG020000022">
    <property type="protein sequence ID" value="KAL1584915.1"/>
    <property type="molecule type" value="Genomic_DNA"/>
</dbReference>
<reference evidence="8 9" key="1">
    <citation type="journal article" date="2020" name="Microbiol. Resour. Announc.">
        <title>Draft Genome Sequence of a Cladosporium Species Isolated from the Mesophotic Ascidian Didemnum maculosum.</title>
        <authorList>
            <person name="Gioti A."/>
            <person name="Siaperas R."/>
            <person name="Nikolaivits E."/>
            <person name="Le Goff G."/>
            <person name="Ouazzani J."/>
            <person name="Kotoulas G."/>
            <person name="Topakas E."/>
        </authorList>
    </citation>
    <scope>NUCLEOTIDE SEQUENCE [LARGE SCALE GENOMIC DNA]</scope>
    <source>
        <strain evidence="8 9">TM138-S3</strain>
    </source>
</reference>
<evidence type="ECO:0000256" key="4">
    <source>
        <dbReference type="ARBA" id="ARBA00023098"/>
    </source>
</evidence>
<dbReference type="Pfam" id="PF00501">
    <property type="entry name" value="AMP-binding"/>
    <property type="match status" value="1"/>
</dbReference>
<dbReference type="Pfam" id="PF13193">
    <property type="entry name" value="AMP-binding_C"/>
    <property type="match status" value="1"/>
</dbReference>
<dbReference type="InterPro" id="IPR042099">
    <property type="entry name" value="ANL_N_sf"/>
</dbReference>
<evidence type="ECO:0000256" key="1">
    <source>
        <dbReference type="ARBA" id="ARBA00006432"/>
    </source>
</evidence>
<dbReference type="Proteomes" id="UP000803884">
    <property type="component" value="Unassembled WGS sequence"/>
</dbReference>
<accession>A0AB34KMU1</accession>
<feature type="region of interest" description="Disordered" evidence="5">
    <location>
        <begin position="12"/>
        <end position="33"/>
    </location>
</feature>
<organism evidence="8 9">
    <name type="scientific">Cladosporium halotolerans</name>
    <dbReference type="NCBI Taxonomy" id="1052096"/>
    <lineage>
        <taxon>Eukaryota</taxon>
        <taxon>Fungi</taxon>
        <taxon>Dikarya</taxon>
        <taxon>Ascomycota</taxon>
        <taxon>Pezizomycotina</taxon>
        <taxon>Dothideomycetes</taxon>
        <taxon>Dothideomycetidae</taxon>
        <taxon>Cladosporiales</taxon>
        <taxon>Cladosporiaceae</taxon>
        <taxon>Cladosporium</taxon>
    </lineage>
</organism>
<keyword evidence="3" id="KW-0276">Fatty acid metabolism</keyword>
<name>A0AB34KMU1_9PEZI</name>
<protein>
    <submittedName>
        <fullName evidence="8">Uncharacterized protein</fullName>
    </submittedName>
</protein>
<dbReference type="PANTHER" id="PTHR43859:SF4">
    <property type="entry name" value="BUTANOATE--COA LIGASE AAE1-RELATED"/>
    <property type="match status" value="1"/>
</dbReference>
<evidence type="ECO:0000256" key="5">
    <source>
        <dbReference type="SAM" id="MobiDB-lite"/>
    </source>
</evidence>
<dbReference type="InterPro" id="IPR000873">
    <property type="entry name" value="AMP-dep_synth/lig_dom"/>
</dbReference>
<dbReference type="RefSeq" id="XP_069228021.1">
    <property type="nucleotide sequence ID" value="XM_069374842.1"/>
</dbReference>
<keyword evidence="9" id="KW-1185">Reference proteome</keyword>
<proteinExistence type="inferred from homology"/>
<dbReference type="InterPro" id="IPR045851">
    <property type="entry name" value="AMP-bd_C_sf"/>
</dbReference>
<evidence type="ECO:0000259" key="7">
    <source>
        <dbReference type="Pfam" id="PF13193"/>
    </source>
</evidence>
<comment type="caution">
    <text evidence="8">The sequence shown here is derived from an EMBL/GenBank/DDBJ whole genome shotgun (WGS) entry which is preliminary data.</text>
</comment>
<evidence type="ECO:0000256" key="2">
    <source>
        <dbReference type="ARBA" id="ARBA00022598"/>
    </source>
</evidence>
<evidence type="ECO:0000259" key="6">
    <source>
        <dbReference type="Pfam" id="PF00501"/>
    </source>
</evidence>
<keyword evidence="4" id="KW-0443">Lipid metabolism</keyword>
<dbReference type="AlphaFoldDB" id="A0AB34KMU1"/>
<evidence type="ECO:0000313" key="9">
    <source>
        <dbReference type="Proteomes" id="UP000803884"/>
    </source>
</evidence>
<feature type="compositionally biased region" description="Low complexity" evidence="5">
    <location>
        <begin position="16"/>
        <end position="25"/>
    </location>
</feature>
<dbReference type="InterPro" id="IPR025110">
    <property type="entry name" value="AMP-bd_C"/>
</dbReference>
<dbReference type="Gene3D" id="3.40.50.12780">
    <property type="entry name" value="N-terminal domain of ligase-like"/>
    <property type="match status" value="1"/>
</dbReference>
<dbReference type="SUPFAM" id="SSF56801">
    <property type="entry name" value="Acetyl-CoA synthetase-like"/>
    <property type="match status" value="1"/>
</dbReference>
<feature type="domain" description="AMP-dependent synthetase/ligase" evidence="6">
    <location>
        <begin position="49"/>
        <end position="441"/>
    </location>
</feature>
<feature type="domain" description="AMP-binding enzyme C-terminal" evidence="7">
    <location>
        <begin position="492"/>
        <end position="570"/>
    </location>
</feature>
<keyword evidence="2" id="KW-0436">Ligase</keyword>
<dbReference type="GO" id="GO:0006631">
    <property type="term" value="P:fatty acid metabolic process"/>
    <property type="evidence" value="ECO:0007669"/>
    <property type="project" value="UniProtKB-KW"/>
</dbReference>
<gene>
    <name evidence="8" type="ORF">WHR41_06237</name>
</gene>
<comment type="similarity">
    <text evidence="1">Belongs to the ATP-dependent AMP-binding enzyme family.</text>
</comment>
<evidence type="ECO:0000256" key="3">
    <source>
        <dbReference type="ARBA" id="ARBA00022832"/>
    </source>
</evidence>
<dbReference type="GeneID" id="96007680"/>
<dbReference type="PANTHER" id="PTHR43859">
    <property type="entry name" value="ACYL-ACTIVATING ENZYME"/>
    <property type="match status" value="1"/>
</dbReference>
<evidence type="ECO:0000313" key="8">
    <source>
        <dbReference type="EMBL" id="KAL1584915.1"/>
    </source>
</evidence>